<feature type="transmembrane region" description="Helical" evidence="6">
    <location>
        <begin position="235"/>
        <end position="257"/>
    </location>
</feature>
<evidence type="ECO:0000256" key="1">
    <source>
        <dbReference type="ARBA" id="ARBA00004141"/>
    </source>
</evidence>
<gene>
    <name evidence="7" type="ORF">NQ491_05245</name>
</gene>
<evidence type="ECO:0000256" key="4">
    <source>
        <dbReference type="ARBA" id="ARBA00023136"/>
    </source>
</evidence>
<evidence type="ECO:0000256" key="3">
    <source>
        <dbReference type="ARBA" id="ARBA00022989"/>
    </source>
</evidence>
<keyword evidence="4 6" id="KW-0472">Membrane</keyword>
<dbReference type="InterPro" id="IPR024002">
    <property type="entry name" value="For/NO2_transpt_CS"/>
</dbReference>
<dbReference type="Pfam" id="PF01226">
    <property type="entry name" value="Form_Nir_trans"/>
    <property type="match status" value="1"/>
</dbReference>
<dbReference type="RefSeq" id="WP_019246553.1">
    <property type="nucleotide sequence ID" value="NZ_CAPH01000017.1"/>
</dbReference>
<comment type="similarity">
    <text evidence="5">Belongs to the FNT transporter (TC 1.A.16) family.</text>
</comment>
<keyword evidence="2 6" id="KW-0812">Transmembrane</keyword>
<dbReference type="EMBL" id="CP102294">
    <property type="protein sequence ID" value="UWN58178.1"/>
    <property type="molecule type" value="Genomic_DNA"/>
</dbReference>
<keyword evidence="8" id="KW-1185">Reference proteome</keyword>
<evidence type="ECO:0000256" key="5">
    <source>
        <dbReference type="ARBA" id="ARBA00049660"/>
    </source>
</evidence>
<evidence type="ECO:0000256" key="6">
    <source>
        <dbReference type="SAM" id="Phobius"/>
    </source>
</evidence>
<proteinExistence type="inferred from homology"/>
<dbReference type="Gene3D" id="1.20.1080.10">
    <property type="entry name" value="Glycerol uptake facilitator protein"/>
    <property type="match status" value="1"/>
</dbReference>
<name>A0ABY5V2D4_9BACT</name>
<dbReference type="NCBIfam" id="TIGR00790">
    <property type="entry name" value="fnt"/>
    <property type="match status" value="1"/>
</dbReference>
<evidence type="ECO:0000313" key="8">
    <source>
        <dbReference type="Proteomes" id="UP001059295"/>
    </source>
</evidence>
<accession>A0ABY5V2D4</accession>
<reference evidence="7" key="1">
    <citation type="journal article" date="2022" name="Cell">
        <title>Design, construction, and in vivo augmentation of a complex gut microbiome.</title>
        <authorList>
            <person name="Cheng A.G."/>
            <person name="Ho P.Y."/>
            <person name="Aranda-Diaz A."/>
            <person name="Jain S."/>
            <person name="Yu F.B."/>
            <person name="Meng X."/>
            <person name="Wang M."/>
            <person name="Iakiviak M."/>
            <person name="Nagashima K."/>
            <person name="Zhao A."/>
            <person name="Murugkar P."/>
            <person name="Patil A."/>
            <person name="Atabakhsh K."/>
            <person name="Weakley A."/>
            <person name="Yan J."/>
            <person name="Brumbaugh A.R."/>
            <person name="Higginbottom S."/>
            <person name="Dimas A."/>
            <person name="Shiver A.L."/>
            <person name="Deutschbauer A."/>
            <person name="Neff N."/>
            <person name="Sonnenburg J.L."/>
            <person name="Huang K.C."/>
            <person name="Fischbach M.A."/>
        </authorList>
    </citation>
    <scope>NUCLEOTIDE SEQUENCE</scope>
    <source>
        <strain evidence="7">AP11</strain>
    </source>
</reference>
<dbReference type="PROSITE" id="PS01005">
    <property type="entry name" value="FORMATE_NITRITE_TP_1"/>
    <property type="match status" value="1"/>
</dbReference>
<organism evidence="7 8">
    <name type="scientific">Alistipes ihumii AP11</name>
    <dbReference type="NCBI Taxonomy" id="1211813"/>
    <lineage>
        <taxon>Bacteria</taxon>
        <taxon>Pseudomonadati</taxon>
        <taxon>Bacteroidota</taxon>
        <taxon>Bacteroidia</taxon>
        <taxon>Bacteroidales</taxon>
        <taxon>Rikenellaceae</taxon>
        <taxon>Alistipes</taxon>
    </lineage>
</organism>
<dbReference type="PANTHER" id="PTHR30520:SF6">
    <property type="entry name" value="FORMATE_NITRATE FAMILY TRANSPORTER (EUROFUNG)"/>
    <property type="match status" value="1"/>
</dbReference>
<dbReference type="InterPro" id="IPR023271">
    <property type="entry name" value="Aquaporin-like"/>
</dbReference>
<comment type="subcellular location">
    <subcellularLocation>
        <location evidence="1">Membrane</location>
        <topology evidence="1">Multi-pass membrane protein</topology>
    </subcellularLocation>
</comment>
<feature type="transmembrane region" description="Helical" evidence="6">
    <location>
        <begin position="75"/>
        <end position="101"/>
    </location>
</feature>
<dbReference type="GeneID" id="82891117"/>
<dbReference type="PANTHER" id="PTHR30520">
    <property type="entry name" value="FORMATE TRANSPORTER-RELATED"/>
    <property type="match status" value="1"/>
</dbReference>
<dbReference type="InterPro" id="IPR000292">
    <property type="entry name" value="For/NO2_transpt"/>
</dbReference>
<evidence type="ECO:0000256" key="2">
    <source>
        <dbReference type="ARBA" id="ARBA00022692"/>
    </source>
</evidence>
<dbReference type="Proteomes" id="UP001059295">
    <property type="component" value="Chromosome"/>
</dbReference>
<feature type="transmembrane region" description="Helical" evidence="6">
    <location>
        <begin position="159"/>
        <end position="181"/>
    </location>
</feature>
<sequence>MKETLSSAETLAAAEQAALTKTKLGTRKTLVLAALAGAYIAIGGTLSLLVGYGFAQAAAGNPGLQKLLSGAMFPLGLILVVLAGAELFTGNNAVLIPGALGRRYPWKAVARNWALVYLGNFAGALLFAYFFVYLTGVAASEPWNEAIRNIALAKVSMPWHVVLLKGIGANWLVCLAVWLGMCSRGAAGKILGLWFPVMCFVAIGYEHSIANMFFIPLGMMQGAEVGWGEFIGRNLIPATLGNVAGGAVFVGGLYWYVYGTGKAKE</sequence>
<evidence type="ECO:0000313" key="7">
    <source>
        <dbReference type="EMBL" id="UWN58178.1"/>
    </source>
</evidence>
<feature type="transmembrane region" description="Helical" evidence="6">
    <location>
        <begin position="113"/>
        <end position="139"/>
    </location>
</feature>
<feature type="transmembrane region" description="Helical" evidence="6">
    <location>
        <begin position="30"/>
        <end position="55"/>
    </location>
</feature>
<dbReference type="PROSITE" id="PS01006">
    <property type="entry name" value="FORMATE_NITRITE_TP_2"/>
    <property type="match status" value="1"/>
</dbReference>
<keyword evidence="3 6" id="KW-1133">Transmembrane helix</keyword>
<protein>
    <submittedName>
        <fullName evidence="7">Formate/nitrite transporter family protein</fullName>
    </submittedName>
</protein>
<feature type="transmembrane region" description="Helical" evidence="6">
    <location>
        <begin position="193"/>
        <end position="215"/>
    </location>
</feature>